<keyword evidence="1" id="KW-0472">Membrane</keyword>
<accession>A0A7I5E708</accession>
<feature type="transmembrane region" description="Helical" evidence="1">
    <location>
        <begin position="34"/>
        <end position="52"/>
    </location>
</feature>
<feature type="transmembrane region" description="Helical" evidence="1">
    <location>
        <begin position="86"/>
        <end position="102"/>
    </location>
</feature>
<name>A0A7I5E708_HAECO</name>
<dbReference type="AlphaFoldDB" id="A0A7I5E708"/>
<evidence type="ECO:0000256" key="1">
    <source>
        <dbReference type="SAM" id="Phobius"/>
    </source>
</evidence>
<dbReference type="OrthoDB" id="5864807at2759"/>
<keyword evidence="1" id="KW-1133">Transmembrane helix</keyword>
<feature type="transmembrane region" description="Helical" evidence="1">
    <location>
        <begin position="175"/>
        <end position="196"/>
    </location>
</feature>
<reference evidence="3" key="1">
    <citation type="submission" date="2020-12" db="UniProtKB">
        <authorList>
            <consortium name="WormBaseParasite"/>
        </authorList>
    </citation>
    <scope>IDENTIFICATION</scope>
    <source>
        <strain evidence="3">MHco3</strain>
    </source>
</reference>
<organism evidence="2 3">
    <name type="scientific">Haemonchus contortus</name>
    <name type="common">Barber pole worm</name>
    <dbReference type="NCBI Taxonomy" id="6289"/>
    <lineage>
        <taxon>Eukaryota</taxon>
        <taxon>Metazoa</taxon>
        <taxon>Ecdysozoa</taxon>
        <taxon>Nematoda</taxon>
        <taxon>Chromadorea</taxon>
        <taxon>Rhabditida</taxon>
        <taxon>Rhabditina</taxon>
        <taxon>Rhabditomorpha</taxon>
        <taxon>Strongyloidea</taxon>
        <taxon>Trichostrongylidae</taxon>
        <taxon>Haemonchus</taxon>
    </lineage>
</organism>
<protein>
    <submittedName>
        <fullName evidence="3">Autophagy-related protein</fullName>
    </submittedName>
</protein>
<dbReference type="WBParaSite" id="HCON_00039050-00001">
    <property type="protein sequence ID" value="HCON_00039050-00001"/>
    <property type="gene ID" value="HCON_00039050"/>
</dbReference>
<feature type="transmembrane region" description="Helical" evidence="1">
    <location>
        <begin position="58"/>
        <end position="74"/>
    </location>
</feature>
<keyword evidence="2" id="KW-1185">Reference proteome</keyword>
<feature type="transmembrane region" description="Helical" evidence="1">
    <location>
        <begin position="135"/>
        <end position="155"/>
    </location>
</feature>
<feature type="transmembrane region" description="Helical" evidence="1">
    <location>
        <begin position="6"/>
        <end position="22"/>
    </location>
</feature>
<evidence type="ECO:0000313" key="3">
    <source>
        <dbReference type="WBParaSite" id="HCON_00039050-00001"/>
    </source>
</evidence>
<proteinExistence type="predicted"/>
<evidence type="ECO:0000313" key="2">
    <source>
        <dbReference type="Proteomes" id="UP000025227"/>
    </source>
</evidence>
<sequence>MNDGGAARVLAVYGGTTFLVYLETNGFTQQTQSMMLGLPLMALSFLSLTSSMQPRARLGTAASFATLAISRYLIVSKSSYEGMEIGYILVTLGNLMYLYSFHHLIEEWSIALSMFVTMFYCTFTYICFADLSASIPFLVFLHSLSFGSACLLVVAAGSVCMNPTETDSDTYQASIIRFVGTLGNMVSNSIFLASLFGRRVETLQVSSRVMFYIAQGLMYLANERTF</sequence>
<dbReference type="OMA" id="YQASIIR"/>
<feature type="transmembrane region" description="Helical" evidence="1">
    <location>
        <begin position="108"/>
        <end position="128"/>
    </location>
</feature>
<dbReference type="Proteomes" id="UP000025227">
    <property type="component" value="Unplaced"/>
</dbReference>
<keyword evidence="1" id="KW-0812">Transmembrane</keyword>